<gene>
    <name evidence="1" type="ORF">EFP84_14380</name>
</gene>
<dbReference type="Proteomes" id="UP000276407">
    <property type="component" value="Chromosome 1"/>
</dbReference>
<dbReference type="KEGG" id="lkm:EFP84_14380"/>
<organism evidence="1 2">
    <name type="scientific">Leptospira kmetyi</name>
    <dbReference type="NCBI Taxonomy" id="408139"/>
    <lineage>
        <taxon>Bacteria</taxon>
        <taxon>Pseudomonadati</taxon>
        <taxon>Spirochaetota</taxon>
        <taxon>Spirochaetia</taxon>
        <taxon>Leptospirales</taxon>
        <taxon>Leptospiraceae</taxon>
        <taxon>Leptospira</taxon>
    </lineage>
</organism>
<dbReference type="RefSeq" id="WP_123179888.1">
    <property type="nucleotide sequence ID" value="NZ_CP033614.1"/>
</dbReference>
<dbReference type="PROSITE" id="PS51257">
    <property type="entry name" value="PROKAR_LIPOPROTEIN"/>
    <property type="match status" value="1"/>
</dbReference>
<dbReference type="EMBL" id="CP033614">
    <property type="protein sequence ID" value="AYV56568.1"/>
    <property type="molecule type" value="Genomic_DNA"/>
</dbReference>
<reference evidence="1 2" key="1">
    <citation type="submission" date="2018-11" db="EMBL/GenBank/DDBJ databases">
        <title>Complete genome sequence of Leptospira kmetyi isolate LS 001/16 from soil sample associated with a leptospirosis patient in Kelantan.</title>
        <authorList>
            <person name="Muhammad Yusoff F."/>
            <person name="Muhammad Yusoff S."/>
            <person name="Ahmad M.N."/>
            <person name="Yusof N.Y."/>
            <person name="Aziah I."/>
        </authorList>
    </citation>
    <scope>NUCLEOTIDE SEQUENCE [LARGE SCALE GENOMIC DNA]</scope>
    <source>
        <strain evidence="1 2">LS 001/16</strain>
    </source>
</reference>
<dbReference type="AlphaFoldDB" id="A0AAD0UQ78"/>
<dbReference type="NCBIfam" id="NF047529">
    <property type="entry name" value="SrpA"/>
    <property type="match status" value="1"/>
</dbReference>
<protein>
    <recommendedName>
        <fullName evidence="3">Lipoprotein</fullName>
    </recommendedName>
</protein>
<name>A0AAD0UQ78_9LEPT</name>
<sequence>MEQNTKKSRRRMLRITVFALATLFFLMSCKKDKKDDNLEMLLAATVLNGPNGTATFNFSNTNGLLAARTQDSSRFFTLPNSIGQDSGFLIDLAGEDPQAYGDGAGDGFNDKFLTPEAVGIQVCQIVAYKSVAKGGPARGSETLENANFIAFNPAIALGLMSFLIPDYGPCSSYLTVGLTNTQGIETRGLPIRQIPESEKGDYDRIGIVARSFSYYFKPSDVPENAYRYVDLVLNNPQIPGFPNPIGIASRGDVATELYYKECPSAFITSPAAIFLQLLKPEDFKPGCGMSEGYVDASNGSFINGLGSSEPFTNPSDYLNPPTAGTASTDNSRKLKFKLPAAANSLDAKAPYILISDLNPSKGAQGNLLFNVSVDKVLFWDSTGGDNVFSPQLDAADRPNATSGSDNLTNTARKNLIFHLPTILSQTK</sequence>
<accession>A0AAD0UQ78</accession>
<evidence type="ECO:0000313" key="2">
    <source>
        <dbReference type="Proteomes" id="UP000276407"/>
    </source>
</evidence>
<proteinExistence type="predicted"/>
<evidence type="ECO:0000313" key="1">
    <source>
        <dbReference type="EMBL" id="AYV56568.1"/>
    </source>
</evidence>
<evidence type="ECO:0008006" key="3">
    <source>
        <dbReference type="Google" id="ProtNLM"/>
    </source>
</evidence>